<dbReference type="GO" id="GO:0016020">
    <property type="term" value="C:membrane"/>
    <property type="evidence" value="ECO:0007669"/>
    <property type="project" value="InterPro"/>
</dbReference>
<dbReference type="AlphaFoldDB" id="A0A4R6V4A4"/>
<gene>
    <name evidence="12" type="ORF">EV190_10387</name>
</gene>
<dbReference type="Proteomes" id="UP000295281">
    <property type="component" value="Unassembled WGS sequence"/>
</dbReference>
<evidence type="ECO:0000256" key="6">
    <source>
        <dbReference type="ARBA" id="ARBA00023014"/>
    </source>
</evidence>
<sequence>MANSQHCDGAVCTSRRGVLAVAGGTLLTGVLAACGGAPEETPEPSSPAPSDPAGSGTPEGGGEPFARIDEIPVGGGTVFPDGSVVVTQPEAGTIMAFSSTCTHQGCTVADVSDGTINCPCHGARFDIADGSVVAGPATEPLPEIAVSVGDDGITLA</sequence>
<dbReference type="InterPro" id="IPR006311">
    <property type="entry name" value="TAT_signal"/>
</dbReference>
<dbReference type="Gene3D" id="2.102.10.10">
    <property type="entry name" value="Rieske [2Fe-2S] iron-sulphur domain"/>
    <property type="match status" value="1"/>
</dbReference>
<dbReference type="PRINTS" id="PR00162">
    <property type="entry name" value="RIESKE"/>
</dbReference>
<dbReference type="GO" id="GO:0004497">
    <property type="term" value="F:monooxygenase activity"/>
    <property type="evidence" value="ECO:0007669"/>
    <property type="project" value="UniProtKB-ARBA"/>
</dbReference>
<evidence type="ECO:0000256" key="3">
    <source>
        <dbReference type="ARBA" id="ARBA00022714"/>
    </source>
</evidence>
<keyword evidence="5" id="KW-0408">Iron</keyword>
<evidence type="ECO:0000313" key="13">
    <source>
        <dbReference type="Proteomes" id="UP000295281"/>
    </source>
</evidence>
<keyword evidence="6" id="KW-0411">Iron-sulfur</keyword>
<evidence type="ECO:0000256" key="10">
    <source>
        <dbReference type="SAM" id="MobiDB-lite"/>
    </source>
</evidence>
<dbReference type="PROSITE" id="PS51296">
    <property type="entry name" value="RIESKE"/>
    <property type="match status" value="1"/>
</dbReference>
<keyword evidence="13" id="KW-1185">Reference proteome</keyword>
<evidence type="ECO:0000259" key="11">
    <source>
        <dbReference type="PROSITE" id="PS51296"/>
    </source>
</evidence>
<dbReference type="EMBL" id="SNYN01000003">
    <property type="protein sequence ID" value="TDQ53639.1"/>
    <property type="molecule type" value="Genomic_DNA"/>
</dbReference>
<dbReference type="OrthoDB" id="25106at2"/>
<dbReference type="SUPFAM" id="SSF50022">
    <property type="entry name" value="ISP domain"/>
    <property type="match status" value="1"/>
</dbReference>
<dbReference type="GO" id="GO:0051537">
    <property type="term" value="F:2 iron, 2 sulfur cluster binding"/>
    <property type="evidence" value="ECO:0007669"/>
    <property type="project" value="UniProtKB-KW"/>
</dbReference>
<dbReference type="GO" id="GO:0016705">
    <property type="term" value="F:oxidoreductase activity, acting on paired donors, with incorporation or reduction of molecular oxygen"/>
    <property type="evidence" value="ECO:0007669"/>
    <property type="project" value="UniProtKB-ARBA"/>
</dbReference>
<evidence type="ECO:0000256" key="9">
    <source>
        <dbReference type="ARBA" id="ARBA00034078"/>
    </source>
</evidence>
<organism evidence="12 13">
    <name type="scientific">Actinorugispora endophytica</name>
    <dbReference type="NCBI Taxonomy" id="1605990"/>
    <lineage>
        <taxon>Bacteria</taxon>
        <taxon>Bacillati</taxon>
        <taxon>Actinomycetota</taxon>
        <taxon>Actinomycetes</taxon>
        <taxon>Streptosporangiales</taxon>
        <taxon>Nocardiopsidaceae</taxon>
        <taxon>Actinorugispora</taxon>
    </lineage>
</organism>
<dbReference type="PROSITE" id="PS51318">
    <property type="entry name" value="TAT"/>
    <property type="match status" value="1"/>
</dbReference>
<dbReference type="FunFam" id="2.102.10.10:FF:000016">
    <property type="entry name" value="Nitrite reductase/ring-hydroxylating ferredoxin subunit"/>
    <property type="match status" value="1"/>
</dbReference>
<evidence type="ECO:0000256" key="7">
    <source>
        <dbReference type="ARBA" id="ARBA00023157"/>
    </source>
</evidence>
<accession>A0A4R6V4A4</accession>
<proteinExistence type="predicted"/>
<dbReference type="Pfam" id="PF00355">
    <property type="entry name" value="Rieske"/>
    <property type="match status" value="1"/>
</dbReference>
<dbReference type="InterPro" id="IPR036922">
    <property type="entry name" value="Rieske_2Fe-2S_sf"/>
</dbReference>
<comment type="caution">
    <text evidence="12">The sequence shown here is derived from an EMBL/GenBank/DDBJ whole genome shotgun (WGS) entry which is preliminary data.</text>
</comment>
<comment type="function">
    <text evidence="1">Iron-sulfur subunit of the cytochrome bc1 complex, an essential component of the respiratory electron transport chain required for ATP synthesis. The bc1 complex catalyzes the oxidation of menaquinol and the reduction of cytochrome c in the respiratory chain. The bc1 complex operates through a Q-cycle mechanism that couples electron transfer to generation of the proton gradient that drives ATP synthesis.</text>
</comment>
<feature type="region of interest" description="Disordered" evidence="10">
    <location>
        <begin position="35"/>
        <end position="73"/>
    </location>
</feature>
<evidence type="ECO:0000256" key="1">
    <source>
        <dbReference type="ARBA" id="ARBA00002494"/>
    </source>
</evidence>
<feature type="domain" description="Rieske" evidence="11">
    <location>
        <begin position="62"/>
        <end position="155"/>
    </location>
</feature>
<dbReference type="PANTHER" id="PTHR10134">
    <property type="entry name" value="CYTOCHROME B-C1 COMPLEX SUBUNIT RIESKE, MITOCHONDRIAL"/>
    <property type="match status" value="1"/>
</dbReference>
<evidence type="ECO:0000256" key="5">
    <source>
        <dbReference type="ARBA" id="ARBA00023004"/>
    </source>
</evidence>
<keyword evidence="7" id="KW-1015">Disulfide bond</keyword>
<dbReference type="InterPro" id="IPR017941">
    <property type="entry name" value="Rieske_2Fe-2S"/>
</dbReference>
<evidence type="ECO:0000256" key="8">
    <source>
        <dbReference type="ARBA" id="ARBA00029586"/>
    </source>
</evidence>
<evidence type="ECO:0000256" key="2">
    <source>
        <dbReference type="ARBA" id="ARBA00015816"/>
    </source>
</evidence>
<comment type="cofactor">
    <cofactor evidence="9">
        <name>[2Fe-2S] cluster</name>
        <dbReference type="ChEBI" id="CHEBI:190135"/>
    </cofactor>
</comment>
<dbReference type="InterPro" id="IPR014349">
    <property type="entry name" value="Rieske_Fe-S_prot"/>
</dbReference>
<evidence type="ECO:0000313" key="12">
    <source>
        <dbReference type="EMBL" id="TDQ53639.1"/>
    </source>
</evidence>
<dbReference type="InterPro" id="IPR005805">
    <property type="entry name" value="Rieske_Fe-S_prot_C"/>
</dbReference>
<evidence type="ECO:0000256" key="4">
    <source>
        <dbReference type="ARBA" id="ARBA00022723"/>
    </source>
</evidence>
<name>A0A4R6V4A4_9ACTN</name>
<keyword evidence="3" id="KW-0001">2Fe-2S</keyword>
<dbReference type="GO" id="GO:0046872">
    <property type="term" value="F:metal ion binding"/>
    <property type="evidence" value="ECO:0007669"/>
    <property type="project" value="UniProtKB-KW"/>
</dbReference>
<keyword evidence="4" id="KW-0479">Metal-binding</keyword>
<reference evidence="12 13" key="1">
    <citation type="submission" date="2019-03" db="EMBL/GenBank/DDBJ databases">
        <title>Genomic Encyclopedia of Type Strains, Phase IV (KMG-IV): sequencing the most valuable type-strain genomes for metagenomic binning, comparative biology and taxonomic classification.</title>
        <authorList>
            <person name="Goeker M."/>
        </authorList>
    </citation>
    <scope>NUCLEOTIDE SEQUENCE [LARGE SCALE GENOMIC DNA]</scope>
    <source>
        <strain evidence="12 13">DSM 46770</strain>
    </source>
</reference>
<dbReference type="CDD" id="cd03467">
    <property type="entry name" value="Rieske"/>
    <property type="match status" value="1"/>
</dbReference>
<protein>
    <recommendedName>
        <fullName evidence="2">Cytochrome bc1 complex Rieske iron-sulfur subunit</fullName>
    </recommendedName>
    <alternativeName>
        <fullName evidence="8">Cytochrome bc1 reductase complex subunit QcrA</fullName>
    </alternativeName>
</protein>